<evidence type="ECO:0000313" key="3">
    <source>
        <dbReference type="Proteomes" id="UP000838756"/>
    </source>
</evidence>
<organism evidence="2 3">
    <name type="scientific">Pararge aegeria aegeria</name>
    <dbReference type="NCBI Taxonomy" id="348720"/>
    <lineage>
        <taxon>Eukaryota</taxon>
        <taxon>Metazoa</taxon>
        <taxon>Ecdysozoa</taxon>
        <taxon>Arthropoda</taxon>
        <taxon>Hexapoda</taxon>
        <taxon>Insecta</taxon>
        <taxon>Pterygota</taxon>
        <taxon>Neoptera</taxon>
        <taxon>Endopterygota</taxon>
        <taxon>Lepidoptera</taxon>
        <taxon>Glossata</taxon>
        <taxon>Ditrysia</taxon>
        <taxon>Papilionoidea</taxon>
        <taxon>Nymphalidae</taxon>
        <taxon>Satyrinae</taxon>
        <taxon>Satyrini</taxon>
        <taxon>Parargina</taxon>
        <taxon>Pararge</taxon>
    </lineage>
</organism>
<dbReference type="SUPFAM" id="SSF56112">
    <property type="entry name" value="Protein kinase-like (PK-like)"/>
    <property type="match status" value="1"/>
</dbReference>
<proteinExistence type="predicted"/>
<evidence type="ECO:0000313" key="2">
    <source>
        <dbReference type="EMBL" id="CAH2211705.1"/>
    </source>
</evidence>
<feature type="domain" description="Protein kinase" evidence="1">
    <location>
        <begin position="1"/>
        <end position="64"/>
    </location>
</feature>
<protein>
    <submittedName>
        <fullName evidence="2">Jg13435 protein</fullName>
    </submittedName>
</protein>
<sequence length="64" mass="7189">GSLESGLRRYRGCGARVGPRTARALALQVARALEYLHAHRVLYRDLKVDTHLCFFSHVPRSAGR</sequence>
<dbReference type="OrthoDB" id="10252328at2759"/>
<dbReference type="InterPro" id="IPR000719">
    <property type="entry name" value="Prot_kinase_dom"/>
</dbReference>
<dbReference type="AlphaFoldDB" id="A0A8S4QL99"/>
<name>A0A8S4QL99_9NEOP</name>
<dbReference type="InterPro" id="IPR011009">
    <property type="entry name" value="Kinase-like_dom_sf"/>
</dbReference>
<dbReference type="Proteomes" id="UP000838756">
    <property type="component" value="Unassembled WGS sequence"/>
</dbReference>
<accession>A0A8S4QL99</accession>
<dbReference type="EMBL" id="CAKXAJ010010973">
    <property type="protein sequence ID" value="CAH2211705.1"/>
    <property type="molecule type" value="Genomic_DNA"/>
</dbReference>
<feature type="non-terminal residue" evidence="2">
    <location>
        <position position="1"/>
    </location>
</feature>
<evidence type="ECO:0000259" key="1">
    <source>
        <dbReference type="PROSITE" id="PS50011"/>
    </source>
</evidence>
<dbReference type="GO" id="GO:0004672">
    <property type="term" value="F:protein kinase activity"/>
    <property type="evidence" value="ECO:0007669"/>
    <property type="project" value="InterPro"/>
</dbReference>
<keyword evidence="3" id="KW-1185">Reference proteome</keyword>
<comment type="caution">
    <text evidence="2">The sequence shown here is derived from an EMBL/GenBank/DDBJ whole genome shotgun (WGS) entry which is preliminary data.</text>
</comment>
<reference evidence="2" key="1">
    <citation type="submission" date="2022-03" db="EMBL/GenBank/DDBJ databases">
        <authorList>
            <person name="Lindestad O."/>
        </authorList>
    </citation>
    <scope>NUCLEOTIDE SEQUENCE</scope>
</reference>
<dbReference type="PROSITE" id="PS50011">
    <property type="entry name" value="PROTEIN_KINASE_DOM"/>
    <property type="match status" value="1"/>
</dbReference>
<dbReference type="Gene3D" id="1.10.510.10">
    <property type="entry name" value="Transferase(Phosphotransferase) domain 1"/>
    <property type="match status" value="1"/>
</dbReference>
<gene>
    <name evidence="2" type="primary">jg13435</name>
    <name evidence="2" type="ORF">PAEG_LOCUS3416</name>
</gene>
<dbReference type="GO" id="GO:0005524">
    <property type="term" value="F:ATP binding"/>
    <property type="evidence" value="ECO:0007669"/>
    <property type="project" value="InterPro"/>
</dbReference>